<accession>A0AAD8RGD8</accession>
<protein>
    <submittedName>
        <fullName evidence="3">Uncharacterized protein</fullName>
    </submittedName>
</protein>
<evidence type="ECO:0000313" key="3">
    <source>
        <dbReference type="EMBL" id="KAK1620437.1"/>
    </source>
</evidence>
<evidence type="ECO:0000256" key="2">
    <source>
        <dbReference type="SAM" id="Phobius"/>
    </source>
</evidence>
<gene>
    <name evidence="3" type="ORF">QYE76_025954</name>
</gene>
<organism evidence="3 4">
    <name type="scientific">Lolium multiflorum</name>
    <name type="common">Italian ryegrass</name>
    <name type="synonym">Lolium perenne subsp. multiflorum</name>
    <dbReference type="NCBI Taxonomy" id="4521"/>
    <lineage>
        <taxon>Eukaryota</taxon>
        <taxon>Viridiplantae</taxon>
        <taxon>Streptophyta</taxon>
        <taxon>Embryophyta</taxon>
        <taxon>Tracheophyta</taxon>
        <taxon>Spermatophyta</taxon>
        <taxon>Magnoliopsida</taxon>
        <taxon>Liliopsida</taxon>
        <taxon>Poales</taxon>
        <taxon>Poaceae</taxon>
        <taxon>BOP clade</taxon>
        <taxon>Pooideae</taxon>
        <taxon>Poodae</taxon>
        <taxon>Poeae</taxon>
        <taxon>Poeae Chloroplast Group 2 (Poeae type)</taxon>
        <taxon>Loliodinae</taxon>
        <taxon>Loliinae</taxon>
        <taxon>Lolium</taxon>
    </lineage>
</organism>
<feature type="compositionally biased region" description="Basic residues" evidence="1">
    <location>
        <begin position="256"/>
        <end position="273"/>
    </location>
</feature>
<dbReference type="EMBL" id="JAUUTY010000006">
    <property type="protein sequence ID" value="KAK1620437.1"/>
    <property type="molecule type" value="Genomic_DNA"/>
</dbReference>
<dbReference type="Proteomes" id="UP001231189">
    <property type="component" value="Unassembled WGS sequence"/>
</dbReference>
<comment type="caution">
    <text evidence="3">The sequence shown here is derived from an EMBL/GenBank/DDBJ whole genome shotgun (WGS) entry which is preliminary data.</text>
</comment>
<feature type="transmembrane region" description="Helical" evidence="2">
    <location>
        <begin position="141"/>
        <end position="165"/>
    </location>
</feature>
<evidence type="ECO:0000256" key="1">
    <source>
        <dbReference type="SAM" id="MobiDB-lite"/>
    </source>
</evidence>
<keyword evidence="2" id="KW-0812">Transmembrane</keyword>
<reference evidence="3" key="1">
    <citation type="submission" date="2023-07" db="EMBL/GenBank/DDBJ databases">
        <title>A chromosome-level genome assembly of Lolium multiflorum.</title>
        <authorList>
            <person name="Chen Y."/>
            <person name="Copetti D."/>
            <person name="Kolliker R."/>
            <person name="Studer B."/>
        </authorList>
    </citation>
    <scope>NUCLEOTIDE SEQUENCE</scope>
    <source>
        <strain evidence="3">02402/16</strain>
        <tissue evidence="3">Leaf</tissue>
    </source>
</reference>
<keyword evidence="4" id="KW-1185">Reference proteome</keyword>
<dbReference type="AlphaFoldDB" id="A0AAD8RGD8"/>
<proteinExistence type="predicted"/>
<keyword evidence="2" id="KW-0472">Membrane</keyword>
<feature type="transmembrane region" description="Helical" evidence="2">
    <location>
        <begin position="91"/>
        <end position="108"/>
    </location>
</feature>
<evidence type="ECO:0000313" key="4">
    <source>
        <dbReference type="Proteomes" id="UP001231189"/>
    </source>
</evidence>
<feature type="transmembrane region" description="Helical" evidence="2">
    <location>
        <begin position="177"/>
        <end position="199"/>
    </location>
</feature>
<sequence length="296" mass="32063">MAIEQGRLIFNQYAMKVDTHPFPAVNMVECTYHEGCQPGFSFNINMVGPGHHCKDGDEGSCSRSKDTRRPLHAIGSVTMASAHHRGRSKEWVIAVLIVAVVAAVGAASRELLVTAAPASAGASSSSSSSSSSLSAQERKRFAGGGGGFILLLFLFLLVIIIVLAVRPSAESLCRRMLSGGGGIILLLFLFFLYFFFFLLPVEEVGFTQGWRSSSFAYQLPFDEELEVVFPIGRVSLSGPTSASGWAILGTCSTPARSRRKTGGRGQRRRRKRKTLLQGKRVFSVPIARTKEGDEES</sequence>
<feature type="region of interest" description="Disordered" evidence="1">
    <location>
        <begin position="254"/>
        <end position="273"/>
    </location>
</feature>
<name>A0AAD8RGD8_LOLMU</name>
<keyword evidence="2" id="KW-1133">Transmembrane helix</keyword>